<dbReference type="Proteomes" id="UP000771797">
    <property type="component" value="Unassembled WGS sequence"/>
</dbReference>
<evidence type="ECO:0000313" key="1">
    <source>
        <dbReference type="EMBL" id="KAF0802207.1"/>
    </source>
</evidence>
<gene>
    <name evidence="1" type="ORF">A6D6_04120</name>
</gene>
<evidence type="ECO:0000313" key="2">
    <source>
        <dbReference type="Proteomes" id="UP000771797"/>
    </source>
</evidence>
<dbReference type="EMBL" id="AQPF01000075">
    <property type="protein sequence ID" value="KAF0802207.1"/>
    <property type="molecule type" value="Genomic_DNA"/>
</dbReference>
<protein>
    <submittedName>
        <fullName evidence="1">Uncharacterized protein</fullName>
    </submittedName>
</protein>
<accession>A0ABQ6Y2U7</accession>
<comment type="caution">
    <text evidence="1">The sequence shown here is derived from an EMBL/GenBank/DDBJ whole genome shotgun (WGS) entry which is preliminary data.</text>
</comment>
<keyword evidence="2" id="KW-1185">Reference proteome</keyword>
<organism evidence="1 2">
    <name type="scientific">Alcanivorax xiamenensis</name>
    <dbReference type="NCBI Taxonomy" id="1177156"/>
    <lineage>
        <taxon>Bacteria</taxon>
        <taxon>Pseudomonadati</taxon>
        <taxon>Pseudomonadota</taxon>
        <taxon>Gammaproteobacteria</taxon>
        <taxon>Oceanospirillales</taxon>
        <taxon>Alcanivoracaceae</taxon>
        <taxon>Alcanivorax</taxon>
    </lineage>
</organism>
<sequence>MTEEPAKELRDTLDLAVEHLNYIQALFFAVNRVLDTGKDTPPYVEQAKLLSRLGRFHSIMWRDLFYSDREKIKTLH</sequence>
<name>A0ABQ6Y2U7_9GAMM</name>
<dbReference type="RefSeq" id="WP_159661762.1">
    <property type="nucleotide sequence ID" value="NZ_AQPF01000075.1"/>
</dbReference>
<proteinExistence type="predicted"/>
<reference evidence="1 2" key="1">
    <citation type="submission" date="2012-09" db="EMBL/GenBank/DDBJ databases">
        <title>Genome Sequence of alkane-degrading Bacterium Alcanivorax sp. 6-D-6.</title>
        <authorList>
            <person name="Lai Q."/>
            <person name="Shao Z."/>
        </authorList>
    </citation>
    <scope>NUCLEOTIDE SEQUENCE [LARGE SCALE GENOMIC DNA]</scope>
    <source>
        <strain evidence="1 2">6-D-6</strain>
    </source>
</reference>